<proteinExistence type="predicted"/>
<evidence type="ECO:0000256" key="4">
    <source>
        <dbReference type="ARBA" id="ARBA00023219"/>
    </source>
</evidence>
<accession>A0A6J5KTE6</accession>
<dbReference type="PANTHER" id="PTHR39184:SF1">
    <property type="entry name" value="PBSX PHAGE TERMINASE LARGE SUBUNIT"/>
    <property type="match status" value="1"/>
</dbReference>
<sequence length="443" mass="49691">MKLTLKQLEAQVILAAAATYCMLFGGSRSGKTFLHIRNIVMRALKAPGSRHCILRFRFNHIKSSIIFDTFPKVMKAAFPDIEYKLNKSDWFVTFPNGSEIWFGGLDDKERTEKILGNEYATIYLNECSQISWLAVGMVITRLAQQAAQNILGREPSKLKTRMYFDCNPPNKLHWTYLLFIKKIDPETKEPLKHPENYVSFKMNPRDNVENLSEGYLETLEGLSARLRKRFLEGDFADANPNALFADETIDKWRVIDGVVPQFIRVVVAVDPSGADDTDNADNDSIGIVVAALGVDGNIYVLEDCTVKAGPSVWGRVVTTAFDRHAADIVVGEINYGGAMVKQVIQTSRPRTPFQAVTATRGKAVRAEPYSALYEEGKVRHVGFFRELEDELTAFSTVGYLGDNSPNRADALIWALSALFPAATNKTQKPKIEVMPTLNHFNRR</sequence>
<reference evidence="7" key="1">
    <citation type="submission" date="2020-04" db="EMBL/GenBank/DDBJ databases">
        <authorList>
            <person name="Chiriac C."/>
            <person name="Salcher M."/>
            <person name="Ghai R."/>
            <person name="Kavagutti S V."/>
        </authorList>
    </citation>
    <scope>NUCLEOTIDE SEQUENCE</scope>
</reference>
<dbReference type="GO" id="GO:0005524">
    <property type="term" value="F:ATP binding"/>
    <property type="evidence" value="ECO:0007669"/>
    <property type="project" value="UniProtKB-KW"/>
</dbReference>
<evidence type="ECO:0000256" key="2">
    <source>
        <dbReference type="ARBA" id="ARBA00022741"/>
    </source>
</evidence>
<evidence type="ECO:0000256" key="3">
    <source>
        <dbReference type="ARBA" id="ARBA00022840"/>
    </source>
</evidence>
<dbReference type="PANTHER" id="PTHR39184">
    <property type="match status" value="1"/>
</dbReference>
<feature type="domain" description="Phage terminase large subunit N-terminal" evidence="5">
    <location>
        <begin position="19"/>
        <end position="222"/>
    </location>
</feature>
<evidence type="ECO:0000256" key="1">
    <source>
        <dbReference type="ARBA" id="ARBA00022612"/>
    </source>
</evidence>
<keyword evidence="4" id="KW-0231">Viral genome packaging</keyword>
<feature type="domain" description="Terminase large subunit gp17-like C-terminal" evidence="6">
    <location>
        <begin position="268"/>
        <end position="417"/>
    </location>
</feature>
<dbReference type="InterPro" id="IPR035412">
    <property type="entry name" value="Terminase_L_N"/>
</dbReference>
<gene>
    <name evidence="7" type="ORF">UFOVP40_28</name>
</gene>
<dbReference type="Pfam" id="PF04466">
    <property type="entry name" value="Terminase_3"/>
    <property type="match status" value="1"/>
</dbReference>
<keyword evidence="2" id="KW-0547">Nucleotide-binding</keyword>
<keyword evidence="1" id="KW-1188">Viral release from host cell</keyword>
<keyword evidence="3" id="KW-0067">ATP-binding</keyword>
<dbReference type="EMBL" id="LR796170">
    <property type="protein sequence ID" value="CAB4123360.1"/>
    <property type="molecule type" value="Genomic_DNA"/>
</dbReference>
<name>A0A6J5KTE6_9CAUD</name>
<evidence type="ECO:0000313" key="7">
    <source>
        <dbReference type="EMBL" id="CAB4123360.1"/>
    </source>
</evidence>
<dbReference type="Gene3D" id="3.40.50.300">
    <property type="entry name" value="P-loop containing nucleotide triphosphate hydrolases"/>
    <property type="match status" value="1"/>
</dbReference>
<dbReference type="InterPro" id="IPR027417">
    <property type="entry name" value="P-loop_NTPase"/>
</dbReference>
<organism evidence="7">
    <name type="scientific">uncultured Caudovirales phage</name>
    <dbReference type="NCBI Taxonomy" id="2100421"/>
    <lineage>
        <taxon>Viruses</taxon>
        <taxon>Duplodnaviria</taxon>
        <taxon>Heunggongvirae</taxon>
        <taxon>Uroviricota</taxon>
        <taxon>Caudoviricetes</taxon>
        <taxon>Peduoviridae</taxon>
        <taxon>Maltschvirus</taxon>
        <taxon>Maltschvirus maltsch</taxon>
    </lineage>
</organism>
<dbReference type="InterPro" id="IPR052380">
    <property type="entry name" value="Viral_DNA_packaging_terminase"/>
</dbReference>
<evidence type="ECO:0000259" key="6">
    <source>
        <dbReference type="Pfam" id="PF17289"/>
    </source>
</evidence>
<evidence type="ECO:0000259" key="5">
    <source>
        <dbReference type="Pfam" id="PF04466"/>
    </source>
</evidence>
<dbReference type="InterPro" id="IPR035421">
    <property type="entry name" value="Terminase_6C"/>
</dbReference>
<protein>
    <submittedName>
        <fullName evidence="7">COG5323 Uncharacterized conserved protein</fullName>
    </submittedName>
</protein>
<dbReference type="Pfam" id="PF17289">
    <property type="entry name" value="Terminase_6C"/>
    <property type="match status" value="1"/>
</dbReference>